<name>A0A7Z7N440_9BURK</name>
<feature type="transmembrane region" description="Helical" evidence="9">
    <location>
        <begin position="898"/>
        <end position="918"/>
    </location>
</feature>
<feature type="transmembrane region" description="Helical" evidence="9">
    <location>
        <begin position="924"/>
        <end position="947"/>
    </location>
</feature>
<keyword evidence="6 9" id="KW-0812">Transmembrane</keyword>
<proteinExistence type="inferred from homology"/>
<dbReference type="Gene3D" id="1.20.1640.10">
    <property type="entry name" value="Multidrug efflux transporter AcrB transmembrane domain"/>
    <property type="match status" value="2"/>
</dbReference>
<evidence type="ECO:0000256" key="7">
    <source>
        <dbReference type="ARBA" id="ARBA00022989"/>
    </source>
</evidence>
<evidence type="ECO:0000256" key="6">
    <source>
        <dbReference type="ARBA" id="ARBA00022692"/>
    </source>
</evidence>
<dbReference type="Gene3D" id="3.30.2090.10">
    <property type="entry name" value="Multidrug efflux transporter AcrB TolC docking domain, DN and DC subdomains"/>
    <property type="match status" value="2"/>
</dbReference>
<sequence length="1063" mass="114040">MAKFFIDRPIFAWVIAIILMLAGIASIFNLPVAQYPTIAPPAIQISATYPGASASTVENTVTQVIEQQMSGLDHLLYLSSTSDDSGTATITLTFAAGTNPDIAQVQVQNKLQLATPLLPQAVQQLGTKVTKSSSSFLLVMAFVSEDGSMSKYDLANYVASKVQDPISRIDGVGTVTLFGSQYAMRVWLDATKLTNYSLTPVDVKTAITNQNVQVAGGGLGGTPSVPGQMLQATITEATLLQTPEQFGDILLKVNQDGSQVRLKDVARIELGGENYNFDTKYNGAPTAGFGIQLATGANALQTAKLVRQKIDDLSKYFPHGLVVKYPYDTTPFVKLSIEEVVKTLIEGIVLVFLVMYLFLQNLRATLIPTIAVPVVLLGTFAIMSIVGFSINTLSMFGLVLAIGLLVDDAIVVVENVERVMAEEGLSPRDATRKAMEQITGALIGVALVLSAVFVPVAFSGGSVGAIYRQFSLTIVAAMVLSVLVALILTPALCATILKPIPQGHHDEKTGFFGWFNRTFAKSQTKYHSGVEHVIRRSGRWLIIYLVVIVAVGMLFIRLPKSFLPDEDQGTMFVLVQAPVGSTQERTAKVLVDVQNYLLNDEKAIVESVFTVNGFSFAGRGQNSGLVFVRMKDYAQRQASKDKVQALVGRMFMHFAGYKDAMVFPVNPPSIPELGTASGFDFELQDRAGVGHAKLMEARNMLLGMAAKDPSLAQVRPNGLNDTPQFKVDIDREKANVLGVTAADIDQTFSIAWASQYVNNFLDVDNRIKKVYVQGEPRFRMNPEDLNAWYVRNASGGMVPFSAFATGQWIFGSPKLERYNGISAVEIQGAAAAGKSTGQAMTAIEAIAAKLPAGIGYEWTGLSYQERQSGSQAPILYGISILVVFLCLAALYESWSIPFSVIMVVPLGVLGALLAATLRGLENDVFFQVGLLTTVGLSAKNAILIVEFARELRMQGMSTIEAAVEAARLRLRPILMTSLAFILGVLPLAISNGAGSASQHAIGTGVIGGMLTATFLAIFMIPMFFVVISKFSKSKDTPTPGTSAAIEGPHDGGGSNGGAPKEGH</sequence>
<gene>
    <name evidence="11" type="ORF">SAMN05446927_3970</name>
</gene>
<feature type="transmembrane region" description="Helical" evidence="9">
    <location>
        <begin position="541"/>
        <end position="558"/>
    </location>
</feature>
<dbReference type="GO" id="GO:0005886">
    <property type="term" value="C:plasma membrane"/>
    <property type="evidence" value="ECO:0007669"/>
    <property type="project" value="UniProtKB-SubCell"/>
</dbReference>
<dbReference type="Gene3D" id="3.30.70.1440">
    <property type="entry name" value="Multidrug efflux transporter AcrB pore domain"/>
    <property type="match status" value="1"/>
</dbReference>
<dbReference type="PANTHER" id="PTHR32063">
    <property type="match status" value="1"/>
</dbReference>
<comment type="subcellular location">
    <subcellularLocation>
        <location evidence="1 9">Cell inner membrane</location>
        <topology evidence="1 9">Multi-pass membrane protein</topology>
    </subcellularLocation>
</comment>
<evidence type="ECO:0000313" key="12">
    <source>
        <dbReference type="Proteomes" id="UP000219522"/>
    </source>
</evidence>
<dbReference type="EMBL" id="OCSU01000002">
    <property type="protein sequence ID" value="SOE80727.1"/>
    <property type="molecule type" value="Genomic_DNA"/>
</dbReference>
<dbReference type="FunFam" id="3.30.2090.10:FF:000001">
    <property type="entry name" value="Efflux pump membrane transporter"/>
    <property type="match status" value="1"/>
</dbReference>
<evidence type="ECO:0000256" key="1">
    <source>
        <dbReference type="ARBA" id="ARBA00004429"/>
    </source>
</evidence>
<dbReference type="SUPFAM" id="SSF82693">
    <property type="entry name" value="Multidrug efflux transporter AcrB pore domain, PN1, PN2, PC1 and PC2 subdomains"/>
    <property type="match status" value="4"/>
</dbReference>
<dbReference type="PRINTS" id="PR00702">
    <property type="entry name" value="ACRIFLAVINRP"/>
</dbReference>
<keyword evidence="7 9" id="KW-1133">Transmembrane helix</keyword>
<dbReference type="SUPFAM" id="SSF82714">
    <property type="entry name" value="Multidrug efflux transporter AcrB TolC docking domain, DN and DC subdomains"/>
    <property type="match status" value="2"/>
</dbReference>
<reference evidence="11 12" key="1">
    <citation type="submission" date="2017-09" db="EMBL/GenBank/DDBJ databases">
        <authorList>
            <person name="Varghese N."/>
            <person name="Submissions S."/>
        </authorList>
    </citation>
    <scope>NUCLEOTIDE SEQUENCE [LARGE SCALE GENOMIC DNA]</scope>
    <source>
        <strain evidence="11 12">OK806</strain>
    </source>
</reference>
<dbReference type="FunFam" id="1.20.1640.10:FF:000002">
    <property type="entry name" value="Efflux pump membrane transporter"/>
    <property type="match status" value="1"/>
</dbReference>
<dbReference type="NCBIfam" id="TIGR00915">
    <property type="entry name" value="2A0602"/>
    <property type="match status" value="1"/>
</dbReference>
<evidence type="ECO:0000256" key="10">
    <source>
        <dbReference type="SAM" id="MobiDB-lite"/>
    </source>
</evidence>
<dbReference type="InterPro" id="IPR001036">
    <property type="entry name" value="Acrflvin-R"/>
</dbReference>
<dbReference type="InterPro" id="IPR027463">
    <property type="entry name" value="AcrB_DN_DC_subdom"/>
</dbReference>
<dbReference type="RefSeq" id="WP_062638319.1">
    <property type="nucleotide sequence ID" value="NZ_FCOG02000032.1"/>
</dbReference>
<dbReference type="GO" id="GO:0042910">
    <property type="term" value="F:xenobiotic transmembrane transporter activity"/>
    <property type="evidence" value="ECO:0007669"/>
    <property type="project" value="TreeGrafter"/>
</dbReference>
<organism evidence="11 12">
    <name type="scientific">Caballeronia arationis</name>
    <dbReference type="NCBI Taxonomy" id="1777142"/>
    <lineage>
        <taxon>Bacteria</taxon>
        <taxon>Pseudomonadati</taxon>
        <taxon>Pseudomonadota</taxon>
        <taxon>Betaproteobacteria</taxon>
        <taxon>Burkholderiales</taxon>
        <taxon>Burkholderiaceae</taxon>
        <taxon>Caballeronia</taxon>
    </lineage>
</organism>
<comment type="caution">
    <text evidence="9">Lacks conserved residue(s) required for the propagation of feature annotation.</text>
</comment>
<dbReference type="FunFam" id="3.30.70.1430:FF:000001">
    <property type="entry name" value="Efflux pump membrane transporter"/>
    <property type="match status" value="1"/>
</dbReference>
<protein>
    <recommendedName>
        <fullName evidence="9">Efflux pump membrane transporter</fullName>
    </recommendedName>
</protein>
<dbReference type="FunFam" id="1.20.1640.10:FF:000001">
    <property type="entry name" value="Efflux pump membrane transporter"/>
    <property type="match status" value="1"/>
</dbReference>
<evidence type="ECO:0000256" key="9">
    <source>
        <dbReference type="RuleBase" id="RU364070"/>
    </source>
</evidence>
<keyword evidence="8 9" id="KW-0472">Membrane</keyword>
<keyword evidence="12" id="KW-1185">Reference proteome</keyword>
<feature type="transmembrane region" description="Helical" evidence="9">
    <location>
        <begin position="874"/>
        <end position="891"/>
    </location>
</feature>
<evidence type="ECO:0000256" key="3">
    <source>
        <dbReference type="ARBA" id="ARBA00022448"/>
    </source>
</evidence>
<dbReference type="GO" id="GO:0015562">
    <property type="term" value="F:efflux transmembrane transporter activity"/>
    <property type="evidence" value="ECO:0007669"/>
    <property type="project" value="InterPro"/>
</dbReference>
<dbReference type="OrthoDB" id="9176627at2"/>
<comment type="caution">
    <text evidence="11">The sequence shown here is derived from an EMBL/GenBank/DDBJ whole genome shotgun (WGS) entry which is preliminary data.</text>
</comment>
<evidence type="ECO:0000256" key="2">
    <source>
        <dbReference type="ARBA" id="ARBA00010942"/>
    </source>
</evidence>
<feature type="transmembrane region" description="Helical" evidence="9">
    <location>
        <begin position="437"/>
        <end position="458"/>
    </location>
</feature>
<feature type="region of interest" description="Disordered" evidence="10">
    <location>
        <begin position="1037"/>
        <end position="1063"/>
    </location>
</feature>
<dbReference type="InterPro" id="IPR004764">
    <property type="entry name" value="MdtF-like"/>
</dbReference>
<feature type="transmembrane region" description="Helical" evidence="9">
    <location>
        <begin position="12"/>
        <end position="32"/>
    </location>
</feature>
<evidence type="ECO:0000256" key="4">
    <source>
        <dbReference type="ARBA" id="ARBA00022475"/>
    </source>
</evidence>
<dbReference type="Gene3D" id="3.30.70.1430">
    <property type="entry name" value="Multidrug efflux transporter AcrB pore domain"/>
    <property type="match status" value="2"/>
</dbReference>
<feature type="transmembrane region" description="Helical" evidence="9">
    <location>
        <begin position="1001"/>
        <end position="1027"/>
    </location>
</feature>
<dbReference type="Proteomes" id="UP000219522">
    <property type="component" value="Unassembled WGS sequence"/>
</dbReference>
<feature type="transmembrane region" description="Helical" evidence="9">
    <location>
        <begin position="340"/>
        <end position="359"/>
    </location>
</feature>
<feature type="transmembrane region" description="Helical" evidence="9">
    <location>
        <begin position="470"/>
        <end position="497"/>
    </location>
</feature>
<dbReference type="Pfam" id="PF00873">
    <property type="entry name" value="ACR_tran"/>
    <property type="match status" value="1"/>
</dbReference>
<feature type="transmembrane region" description="Helical" evidence="9">
    <location>
        <begin position="968"/>
        <end position="989"/>
    </location>
</feature>
<dbReference type="FunFam" id="3.30.70.1430:FF:000002">
    <property type="entry name" value="Efflux pump membrane transporter"/>
    <property type="match status" value="1"/>
</dbReference>
<dbReference type="PANTHER" id="PTHR32063:SF13">
    <property type="entry name" value="MULTIDRUG EFFLUX PUMP SUBUNIT ACRB-RELATED"/>
    <property type="match status" value="1"/>
</dbReference>
<keyword evidence="4" id="KW-1003">Cell membrane</keyword>
<evidence type="ECO:0000256" key="8">
    <source>
        <dbReference type="ARBA" id="ARBA00023136"/>
    </source>
</evidence>
<dbReference type="NCBIfam" id="NF000282">
    <property type="entry name" value="RND_permease_1"/>
    <property type="match status" value="1"/>
</dbReference>
<dbReference type="GO" id="GO:0009636">
    <property type="term" value="P:response to toxic substance"/>
    <property type="evidence" value="ECO:0007669"/>
    <property type="project" value="UniProtKB-ARBA"/>
</dbReference>
<keyword evidence="3 9" id="KW-0813">Transport</keyword>
<evidence type="ECO:0000313" key="11">
    <source>
        <dbReference type="EMBL" id="SOE80727.1"/>
    </source>
</evidence>
<dbReference type="AlphaFoldDB" id="A0A7Z7N440"/>
<dbReference type="SUPFAM" id="SSF82866">
    <property type="entry name" value="Multidrug efflux transporter AcrB transmembrane domain"/>
    <property type="match status" value="2"/>
</dbReference>
<feature type="transmembrane region" description="Helical" evidence="9">
    <location>
        <begin position="366"/>
        <end position="390"/>
    </location>
</feature>
<keyword evidence="5 9" id="KW-0997">Cell inner membrane</keyword>
<accession>A0A7Z7N440</accession>
<comment type="similarity">
    <text evidence="2 9">Belongs to the resistance-nodulation-cell division (RND) (TC 2.A.6) family.</text>
</comment>
<evidence type="ECO:0000256" key="5">
    <source>
        <dbReference type="ARBA" id="ARBA00022519"/>
    </source>
</evidence>
<dbReference type="Gene3D" id="3.30.70.1320">
    <property type="entry name" value="Multidrug efflux transporter AcrB pore domain like"/>
    <property type="match status" value="1"/>
</dbReference>